<proteinExistence type="predicted"/>
<dbReference type="RefSeq" id="YP_009290727.1">
    <property type="nucleotide sequence ID" value="NC_031107.2"/>
</dbReference>
<reference evidence="1" key="1">
    <citation type="submission" date="2016-06" db="EMBL/GenBank/DDBJ databases">
        <authorList>
            <person name="Berg J.A."/>
            <person name="Hyde J.R."/>
            <person name="Breakwell D.P."/>
            <person name="Hope S."/>
            <person name="Grose J.H."/>
        </authorList>
    </citation>
    <scope>NUCLEOTIDE SEQUENCE [LARGE SCALE GENOMIC DNA]</scope>
</reference>
<evidence type="ECO:0000313" key="2">
    <source>
        <dbReference type="Proteomes" id="UP000202181"/>
    </source>
</evidence>
<accession>A0A1B2IA44</accession>
<keyword evidence="2" id="KW-1185">Reference proteome</keyword>
<dbReference type="EMBL" id="KX397364">
    <property type="protein sequence ID" value="ANZ48122.1"/>
    <property type="molecule type" value="Genomic_DNA"/>
</dbReference>
<name>A0A1B2IA44_9CAUD</name>
<evidence type="ECO:0000313" key="1">
    <source>
        <dbReference type="EMBL" id="ANZ48122.1"/>
    </source>
</evidence>
<dbReference type="Proteomes" id="UP000202181">
    <property type="component" value="Segment"/>
</dbReference>
<protein>
    <submittedName>
        <fullName evidence="1">Uncharacterized protein</fullName>
    </submittedName>
</protein>
<gene>
    <name evidence="1" type="ORF">ASESINO_109</name>
</gene>
<dbReference type="OrthoDB" id="26895at10239"/>
<organism evidence="1 2">
    <name type="scientific">Erwinia phage vB_EamM_Asesino</name>
    <dbReference type="NCBI Taxonomy" id="1883370"/>
    <lineage>
        <taxon>Viruses</taxon>
        <taxon>Duplodnaviria</taxon>
        <taxon>Heunggongvirae</taxon>
        <taxon>Uroviricota</taxon>
        <taxon>Caudoviricetes</taxon>
        <taxon>Chimalliviridae</taxon>
        <taxon>Erskinevirus</taxon>
        <taxon>Erskinevirus asesino</taxon>
    </lineage>
</organism>
<sequence length="88" mass="10304">MQTTGLAQRLWEAFFPSPPPKKKVSLRRWQGSEEEFFEHLNRKGFDAKVAPEDNNPYMTIYTSKETGEVIGTHVRWPGRNHYYVMSIS</sequence>
<dbReference type="KEGG" id="vg:29057059"/>
<dbReference type="GeneID" id="29057059"/>